<name>A0A428N404_9BACI</name>
<sequence length="166" mass="19198">MTIVLLVLSLGIHLFTFFILILFYQQIQKVKEERSELYGMREDMEELLSRYTDEMKRENKELKQYVDKGNFQLERRQSEPVSPHKNGSPESFTPYANETKQTTPETKEEGGQTDYIPPLSGDNDKVESSDQAKVLSLSSQGYARDDIAKELNIGKGEVDLFLKFYQ</sequence>
<feature type="transmembrane region" description="Helical" evidence="3">
    <location>
        <begin position="6"/>
        <end position="24"/>
    </location>
</feature>
<organism evidence="4 5">
    <name type="scientific">Salibacterium salarium</name>
    <dbReference type="NCBI Taxonomy" id="284579"/>
    <lineage>
        <taxon>Bacteria</taxon>
        <taxon>Bacillati</taxon>
        <taxon>Bacillota</taxon>
        <taxon>Bacilli</taxon>
        <taxon>Bacillales</taxon>
        <taxon>Bacillaceae</taxon>
    </lineage>
</organism>
<evidence type="ECO:0000256" key="2">
    <source>
        <dbReference type="SAM" id="MobiDB-lite"/>
    </source>
</evidence>
<dbReference type="OrthoDB" id="1708317at2"/>
<keyword evidence="3" id="KW-1133">Transmembrane helix</keyword>
<dbReference type="EMBL" id="RBVX01000009">
    <property type="protein sequence ID" value="RSL33193.1"/>
    <property type="molecule type" value="Genomic_DNA"/>
</dbReference>
<evidence type="ECO:0000313" key="4">
    <source>
        <dbReference type="EMBL" id="RSL33193.1"/>
    </source>
</evidence>
<dbReference type="Pfam" id="PF19610">
    <property type="entry name" value="DUF6115"/>
    <property type="match status" value="1"/>
</dbReference>
<feature type="region of interest" description="Disordered" evidence="2">
    <location>
        <begin position="68"/>
        <end position="141"/>
    </location>
</feature>
<evidence type="ECO:0000313" key="5">
    <source>
        <dbReference type="Proteomes" id="UP000275076"/>
    </source>
</evidence>
<comment type="caution">
    <text evidence="4">The sequence shown here is derived from an EMBL/GenBank/DDBJ whole genome shotgun (WGS) entry which is preliminary data.</text>
</comment>
<keyword evidence="1" id="KW-0175">Coiled coil</keyword>
<protein>
    <recommendedName>
        <fullName evidence="6">Swarming motility protein SwrB</fullName>
    </recommendedName>
</protein>
<gene>
    <name evidence="4" type="ORF">D7Z54_11220</name>
</gene>
<evidence type="ECO:0000256" key="3">
    <source>
        <dbReference type="SAM" id="Phobius"/>
    </source>
</evidence>
<dbReference type="RefSeq" id="WP_125555949.1">
    <property type="nucleotide sequence ID" value="NZ_RBVX01000009.1"/>
</dbReference>
<evidence type="ECO:0000256" key="1">
    <source>
        <dbReference type="SAM" id="Coils"/>
    </source>
</evidence>
<dbReference type="Proteomes" id="UP000275076">
    <property type="component" value="Unassembled WGS sequence"/>
</dbReference>
<keyword evidence="3" id="KW-0472">Membrane</keyword>
<feature type="coiled-coil region" evidence="1">
    <location>
        <begin position="27"/>
        <end position="68"/>
    </location>
</feature>
<dbReference type="AlphaFoldDB" id="A0A428N404"/>
<dbReference type="InterPro" id="IPR046118">
    <property type="entry name" value="DUF6115"/>
</dbReference>
<reference evidence="4 5" key="1">
    <citation type="submission" date="2018-10" db="EMBL/GenBank/DDBJ databases">
        <title>Draft genome sequence of Bacillus salarius IM0101, isolated from a hypersaline soil in Inner Mongolia, China.</title>
        <authorList>
            <person name="Yamprayoonswat W."/>
            <person name="Boonvisut S."/>
            <person name="Jumpathong W."/>
            <person name="Sittihan S."/>
            <person name="Ruangsuj P."/>
            <person name="Wanthongcharoen S."/>
            <person name="Thongpramul N."/>
            <person name="Pimmason S."/>
            <person name="Yu B."/>
            <person name="Yasawong M."/>
        </authorList>
    </citation>
    <scope>NUCLEOTIDE SEQUENCE [LARGE SCALE GENOMIC DNA]</scope>
    <source>
        <strain evidence="4 5">IM0101</strain>
    </source>
</reference>
<keyword evidence="5" id="KW-1185">Reference proteome</keyword>
<evidence type="ECO:0008006" key="6">
    <source>
        <dbReference type="Google" id="ProtNLM"/>
    </source>
</evidence>
<proteinExistence type="predicted"/>
<accession>A0A428N404</accession>
<keyword evidence="3" id="KW-0812">Transmembrane</keyword>